<proteinExistence type="predicted"/>
<dbReference type="EMBL" id="MSFU01000002">
    <property type="protein sequence ID" value="PWY83938.1"/>
    <property type="molecule type" value="Genomic_DNA"/>
</dbReference>
<organism evidence="2 3">
    <name type="scientific">Aspergillus eucalypticola (strain CBS 122712 / IBT 29274)</name>
    <dbReference type="NCBI Taxonomy" id="1448314"/>
    <lineage>
        <taxon>Eukaryota</taxon>
        <taxon>Fungi</taxon>
        <taxon>Dikarya</taxon>
        <taxon>Ascomycota</taxon>
        <taxon>Pezizomycotina</taxon>
        <taxon>Eurotiomycetes</taxon>
        <taxon>Eurotiomycetidae</taxon>
        <taxon>Eurotiales</taxon>
        <taxon>Aspergillaceae</taxon>
        <taxon>Aspergillus</taxon>
        <taxon>Aspergillus subgen. Circumdati</taxon>
    </lineage>
</organism>
<sequence length="107" mass="12083">MRIIFVVVVLCVAETYCRGFQLQCGQLPELELSHGNQPKGPVTTSSPEEVDFETNMWHNSIHGHDSTASPVWSSSFRPPPNSNLPNAVEYYSVWDNHAKYFNCSKEP</sequence>
<reference evidence="2" key="1">
    <citation type="submission" date="2016-12" db="EMBL/GenBank/DDBJ databases">
        <title>The genomes of Aspergillus section Nigri reveals drivers in fungal speciation.</title>
        <authorList>
            <consortium name="DOE Joint Genome Institute"/>
            <person name="Vesth T.C."/>
            <person name="Nybo J."/>
            <person name="Theobald S."/>
            <person name="Brandl J."/>
            <person name="Frisvad J.C."/>
            <person name="Nielsen K.F."/>
            <person name="Lyhne E.K."/>
            <person name="Kogle M.E."/>
            <person name="Kuo A."/>
            <person name="Riley R."/>
            <person name="Clum A."/>
            <person name="Nolan M."/>
            <person name="Lipzen A."/>
            <person name="Salamov A."/>
            <person name="Henrissat B."/>
            <person name="Wiebenga A."/>
            <person name="De vries R.P."/>
            <person name="Grigoriev I.V."/>
            <person name="Mortensen U.H."/>
            <person name="Andersen M.R."/>
            <person name="Baker S.E."/>
        </authorList>
    </citation>
    <scope>NUCLEOTIDE SEQUENCE</scope>
    <source>
        <strain evidence="2">CBS 122712</strain>
    </source>
</reference>
<evidence type="ECO:0000313" key="2">
    <source>
        <dbReference type="EMBL" id="PWY83938.1"/>
    </source>
</evidence>
<dbReference type="OrthoDB" id="10410069at2759"/>
<dbReference type="Proteomes" id="UP000246171">
    <property type="component" value="Unassembled WGS sequence"/>
</dbReference>
<name>A0A317WFY2_ASPEC</name>
<dbReference type="RefSeq" id="XP_025392493.1">
    <property type="nucleotide sequence ID" value="XM_025537593.1"/>
</dbReference>
<keyword evidence="3" id="KW-1185">Reference proteome</keyword>
<protein>
    <recommendedName>
        <fullName evidence="4">Secreted protein</fullName>
    </recommendedName>
</protein>
<comment type="caution">
    <text evidence="2">The sequence shown here is derived from an EMBL/GenBank/DDBJ whole genome shotgun (WGS) entry which is preliminary data.</text>
</comment>
<accession>A0A317WFY2</accession>
<gene>
    <name evidence="2" type="ORF">BO83DRAFT_77385</name>
</gene>
<evidence type="ECO:0000313" key="3">
    <source>
        <dbReference type="Proteomes" id="UP000246171"/>
    </source>
</evidence>
<dbReference type="VEuPathDB" id="FungiDB:BO83DRAFT_77385"/>
<dbReference type="GeneID" id="37059555"/>
<feature type="signal peptide" evidence="1">
    <location>
        <begin position="1"/>
        <end position="19"/>
    </location>
</feature>
<evidence type="ECO:0000256" key="1">
    <source>
        <dbReference type="SAM" id="SignalP"/>
    </source>
</evidence>
<feature type="chain" id="PRO_5016370029" description="Secreted protein" evidence="1">
    <location>
        <begin position="20"/>
        <end position="107"/>
    </location>
</feature>
<evidence type="ECO:0008006" key="4">
    <source>
        <dbReference type="Google" id="ProtNLM"/>
    </source>
</evidence>
<keyword evidence="1" id="KW-0732">Signal</keyword>
<dbReference type="AlphaFoldDB" id="A0A317WFY2"/>